<organism evidence="4 5">
    <name type="scientific">Spongiibacter thalassae</name>
    <dbReference type="NCBI Taxonomy" id="2721624"/>
    <lineage>
        <taxon>Bacteria</taxon>
        <taxon>Pseudomonadati</taxon>
        <taxon>Pseudomonadota</taxon>
        <taxon>Gammaproteobacteria</taxon>
        <taxon>Cellvibrionales</taxon>
        <taxon>Spongiibacteraceae</taxon>
        <taxon>Spongiibacter</taxon>
    </lineage>
</organism>
<feature type="domain" description="Ppx/GppA phosphatase N-terminal" evidence="2">
    <location>
        <begin position="22"/>
        <end position="302"/>
    </location>
</feature>
<dbReference type="InterPro" id="IPR048950">
    <property type="entry name" value="Ppx_GppA_C"/>
</dbReference>
<keyword evidence="1" id="KW-0378">Hydrolase</keyword>
<dbReference type="InterPro" id="IPR003695">
    <property type="entry name" value="Ppx_GppA_N"/>
</dbReference>
<keyword evidence="5" id="KW-1185">Reference proteome</keyword>
<evidence type="ECO:0000313" key="4">
    <source>
        <dbReference type="EMBL" id="NKI19115.1"/>
    </source>
</evidence>
<sequence length="497" mass="55076">MAQNSESYAALDLGSNSFHLLIASFQDDKLRIIDRHKDMVRLAAGLNDDGYLSEAAQQRGLDSLAKIANRLRGVPREQIRIVGTNTLRAARNAREFMAKAEALLGAPINIISGTEEARLVYLGVANDLAIDDKKRLVIDIGGGSTELVAGLHSPRLLESLGMGCVSFSMRYFPDGSLSEKAFKRAVNAARQLVAPHVEQFKGHWQEVVGSSGTNRSISKILGELNLCDSGHITRDGMEALKQALLSADNIKAANIKGLSDDRRDVFAGGFAVLYALFLEMEFTELHTSTYATREGIVYDLAGRLHHRDKREETIRQLSEQYRIDTAQGERVAALCVNWLPSIADSINSSYQEAEKLLRWAAQLHELGLAIAHGGFHKHGAYILSNADMPGFSRQEQARLSALVLNHRRKPKPGESTGAHPDWLLICLLRLACIFYRRRQNIKLDKHIKLTSPNPQLLELHIPDSWLDNNPLSAADLQDEADILKKTLDIELRITATV</sequence>
<comment type="caution">
    <text evidence="4">The sequence shown here is derived from an EMBL/GenBank/DDBJ whole genome shotgun (WGS) entry which is preliminary data.</text>
</comment>
<name>A0ABX1GIQ7_9GAMM</name>
<feature type="domain" description="Ppx/GppA phosphatase C-terminal" evidence="3">
    <location>
        <begin position="310"/>
        <end position="479"/>
    </location>
</feature>
<dbReference type="Proteomes" id="UP000765845">
    <property type="component" value="Unassembled WGS sequence"/>
</dbReference>
<reference evidence="4 5" key="1">
    <citation type="submission" date="2020-04" db="EMBL/GenBank/DDBJ databases">
        <authorList>
            <person name="Yoon J."/>
        </authorList>
    </citation>
    <scope>NUCLEOTIDE SEQUENCE [LARGE SCALE GENOMIC DNA]</scope>
    <source>
        <strain evidence="4 5">KMU-166</strain>
    </source>
</reference>
<dbReference type="InterPro" id="IPR043129">
    <property type="entry name" value="ATPase_NBD"/>
</dbReference>
<dbReference type="Pfam" id="PF02541">
    <property type="entry name" value="Ppx-GppA"/>
    <property type="match status" value="1"/>
</dbReference>
<gene>
    <name evidence="4" type="ORF">HCU74_17030</name>
</gene>
<evidence type="ECO:0000259" key="2">
    <source>
        <dbReference type="Pfam" id="PF02541"/>
    </source>
</evidence>
<dbReference type="EMBL" id="JAAWWK010000006">
    <property type="protein sequence ID" value="NKI19115.1"/>
    <property type="molecule type" value="Genomic_DNA"/>
</dbReference>
<evidence type="ECO:0000259" key="3">
    <source>
        <dbReference type="Pfam" id="PF21447"/>
    </source>
</evidence>
<dbReference type="InterPro" id="IPR050273">
    <property type="entry name" value="GppA/Ppx_hydrolase"/>
</dbReference>
<dbReference type="InterPro" id="IPR030673">
    <property type="entry name" value="PyroPPase_GppA_Ppx"/>
</dbReference>
<dbReference type="RefSeq" id="WP_168451611.1">
    <property type="nucleotide sequence ID" value="NZ_JAAWWK010000006.1"/>
</dbReference>
<dbReference type="CDD" id="cd24053">
    <property type="entry name" value="ASKHA_NBD_EcPPX-GppA-like"/>
    <property type="match status" value="1"/>
</dbReference>
<evidence type="ECO:0000256" key="1">
    <source>
        <dbReference type="ARBA" id="ARBA00022801"/>
    </source>
</evidence>
<dbReference type="Gene3D" id="1.10.3210.10">
    <property type="entry name" value="Hypothetical protein af1432"/>
    <property type="match status" value="1"/>
</dbReference>
<accession>A0ABX1GIQ7</accession>
<dbReference type="Gene3D" id="3.30.420.150">
    <property type="entry name" value="Exopolyphosphatase. Domain 2"/>
    <property type="match status" value="1"/>
</dbReference>
<proteinExistence type="predicted"/>
<protein>
    <submittedName>
        <fullName evidence="4">Ppx/GppA family phosphatase</fullName>
    </submittedName>
</protein>
<dbReference type="PIRSF" id="PIRSF001267">
    <property type="entry name" value="Pyrophosphatase_GppA_Ppx"/>
    <property type="match status" value="1"/>
</dbReference>
<dbReference type="SUPFAM" id="SSF109604">
    <property type="entry name" value="HD-domain/PDEase-like"/>
    <property type="match status" value="1"/>
</dbReference>
<dbReference type="Gene3D" id="3.30.420.40">
    <property type="match status" value="1"/>
</dbReference>
<evidence type="ECO:0000313" key="5">
    <source>
        <dbReference type="Proteomes" id="UP000765845"/>
    </source>
</evidence>
<dbReference type="SUPFAM" id="SSF53067">
    <property type="entry name" value="Actin-like ATPase domain"/>
    <property type="match status" value="2"/>
</dbReference>
<dbReference type="PANTHER" id="PTHR30005">
    <property type="entry name" value="EXOPOLYPHOSPHATASE"/>
    <property type="match status" value="1"/>
</dbReference>
<dbReference type="Pfam" id="PF21447">
    <property type="entry name" value="Ppx-GppA_III"/>
    <property type="match status" value="1"/>
</dbReference>
<dbReference type="PANTHER" id="PTHR30005:SF14">
    <property type="entry name" value="EXOPOLYPHOSPHATASE"/>
    <property type="match status" value="1"/>
</dbReference>